<dbReference type="InterPro" id="IPR001633">
    <property type="entry name" value="EAL_dom"/>
</dbReference>
<feature type="domain" description="EAL" evidence="1">
    <location>
        <begin position="347"/>
        <end position="600"/>
    </location>
</feature>
<dbReference type="NCBIfam" id="TIGR00254">
    <property type="entry name" value="GGDEF"/>
    <property type="match status" value="1"/>
</dbReference>
<dbReference type="PANTHER" id="PTHR33121:SF79">
    <property type="entry name" value="CYCLIC DI-GMP PHOSPHODIESTERASE PDED-RELATED"/>
    <property type="match status" value="1"/>
</dbReference>
<dbReference type="Gene3D" id="3.30.70.270">
    <property type="match status" value="1"/>
</dbReference>
<organism evidence="3 4">
    <name type="scientific">Cryobacterium frigoriphilum</name>
    <dbReference type="NCBI Taxonomy" id="1259150"/>
    <lineage>
        <taxon>Bacteria</taxon>
        <taxon>Bacillati</taxon>
        <taxon>Actinomycetota</taxon>
        <taxon>Actinomycetes</taxon>
        <taxon>Micrococcales</taxon>
        <taxon>Microbacteriaceae</taxon>
        <taxon>Cryobacterium</taxon>
    </lineage>
</organism>
<dbReference type="SUPFAM" id="SSF141868">
    <property type="entry name" value="EAL domain-like"/>
    <property type="match status" value="1"/>
</dbReference>
<dbReference type="SMART" id="SM00267">
    <property type="entry name" value="GGDEF"/>
    <property type="match status" value="1"/>
</dbReference>
<dbReference type="OrthoDB" id="23692at2"/>
<dbReference type="PROSITE" id="PS50883">
    <property type="entry name" value="EAL"/>
    <property type="match status" value="1"/>
</dbReference>
<dbReference type="Proteomes" id="UP000297447">
    <property type="component" value="Unassembled WGS sequence"/>
</dbReference>
<evidence type="ECO:0000259" key="1">
    <source>
        <dbReference type="PROSITE" id="PS50883"/>
    </source>
</evidence>
<proteinExistence type="predicted"/>
<protein>
    <submittedName>
        <fullName evidence="3">EAL domain-containing protein</fullName>
    </submittedName>
</protein>
<feature type="domain" description="GGDEF" evidence="2">
    <location>
        <begin position="200"/>
        <end position="337"/>
    </location>
</feature>
<dbReference type="CDD" id="cd01948">
    <property type="entry name" value="EAL"/>
    <property type="match status" value="1"/>
</dbReference>
<keyword evidence="4" id="KW-1185">Reference proteome</keyword>
<evidence type="ECO:0000313" key="4">
    <source>
        <dbReference type="Proteomes" id="UP000297447"/>
    </source>
</evidence>
<dbReference type="AlphaFoldDB" id="A0A4R9A8I9"/>
<reference evidence="3 4" key="1">
    <citation type="submission" date="2019-03" db="EMBL/GenBank/DDBJ databases">
        <title>Genomics of glacier-inhabiting Cryobacterium strains.</title>
        <authorList>
            <person name="Liu Q."/>
            <person name="Xin Y.-H."/>
        </authorList>
    </citation>
    <scope>NUCLEOTIDE SEQUENCE [LARGE SCALE GENOMIC DNA]</scope>
    <source>
        <strain evidence="3 4">Hh14</strain>
    </source>
</reference>
<name>A0A4R9A8I9_9MICO</name>
<dbReference type="Pfam" id="PF00563">
    <property type="entry name" value="EAL"/>
    <property type="match status" value="1"/>
</dbReference>
<evidence type="ECO:0000259" key="2">
    <source>
        <dbReference type="PROSITE" id="PS50887"/>
    </source>
</evidence>
<dbReference type="EMBL" id="SOHE01000018">
    <property type="protein sequence ID" value="TFD53967.1"/>
    <property type="molecule type" value="Genomic_DNA"/>
</dbReference>
<dbReference type="CDD" id="cd01949">
    <property type="entry name" value="GGDEF"/>
    <property type="match status" value="1"/>
</dbReference>
<dbReference type="PROSITE" id="PS50887">
    <property type="entry name" value="GGDEF"/>
    <property type="match status" value="1"/>
</dbReference>
<dbReference type="RefSeq" id="WP_134518391.1">
    <property type="nucleotide sequence ID" value="NZ_SOHE01000018.1"/>
</dbReference>
<dbReference type="GO" id="GO:0071111">
    <property type="term" value="F:cyclic-guanylate-specific phosphodiesterase activity"/>
    <property type="evidence" value="ECO:0007669"/>
    <property type="project" value="InterPro"/>
</dbReference>
<evidence type="ECO:0000313" key="3">
    <source>
        <dbReference type="EMBL" id="TFD53967.1"/>
    </source>
</evidence>
<gene>
    <name evidence="3" type="ORF">E3T55_04570</name>
</gene>
<dbReference type="Pfam" id="PF00990">
    <property type="entry name" value="GGDEF"/>
    <property type="match status" value="1"/>
</dbReference>
<sequence length="601" mass="64876">MNPHPAVRRQLPRADRATRLVDLSVAATLIASDTPATHIDRMFRSDRALRCLVVKRSGTLSLLSRDHVEYTLTGRLGYGRSIHTRSTVGDLVPDDTLVVPGHTELAEAAQLILDQPESRRYRDVIVMTDAAPRVVSVSQVFQRLSEDFRYAALHDPLTGLPNRRKFQDRGTALLAAAALSAAVTSAVTSPAKPAAADRRCTIGVLYIDLDGFKAINDTFGHRIGDEILVDFADRLRDHVRDSDVLARLGGDEFAALLLDISEGEAADIAQRIVTAAAAPFASDGHLLYLSASVGIALLNDMPDDSDLSPLEALLREADAAMLKAKNAGRHQVARLDGRGETAPIARNASIRRRLQHAVASQAFTLNFQPQLDIRSGQYSAVEALLRWTDEELGSVPPNEFIPIMELSGDIHRVGRWVIDRVCEQARLWVDAGVPRRIALNVSPLQLAALTLVPDLTAALARHGIPARLIQVEITESSAIADMPRAIDQLNQLRAAGIGIALDDYGTGHSSLAMLRALPLNVLKIDKSFVDDIDTSTSDALLVGGLISTAHALGLTVTAEGIERMAQLTILRDLGCDTVQGFLIARPTTPGELVAPDVVEVA</sequence>
<dbReference type="InterPro" id="IPR043128">
    <property type="entry name" value="Rev_trsase/Diguanyl_cyclase"/>
</dbReference>
<dbReference type="InterPro" id="IPR035919">
    <property type="entry name" value="EAL_sf"/>
</dbReference>
<dbReference type="InterPro" id="IPR029787">
    <property type="entry name" value="Nucleotide_cyclase"/>
</dbReference>
<dbReference type="SUPFAM" id="SSF55073">
    <property type="entry name" value="Nucleotide cyclase"/>
    <property type="match status" value="1"/>
</dbReference>
<dbReference type="SMART" id="SM00052">
    <property type="entry name" value="EAL"/>
    <property type="match status" value="1"/>
</dbReference>
<dbReference type="Gene3D" id="3.20.20.450">
    <property type="entry name" value="EAL domain"/>
    <property type="match status" value="1"/>
</dbReference>
<comment type="caution">
    <text evidence="3">The sequence shown here is derived from an EMBL/GenBank/DDBJ whole genome shotgun (WGS) entry which is preliminary data.</text>
</comment>
<dbReference type="InterPro" id="IPR000160">
    <property type="entry name" value="GGDEF_dom"/>
</dbReference>
<accession>A0A4R9A8I9</accession>
<dbReference type="InterPro" id="IPR050706">
    <property type="entry name" value="Cyclic-di-GMP_PDE-like"/>
</dbReference>
<dbReference type="PANTHER" id="PTHR33121">
    <property type="entry name" value="CYCLIC DI-GMP PHOSPHODIESTERASE PDEF"/>
    <property type="match status" value="1"/>
</dbReference>